<evidence type="ECO:0000256" key="1">
    <source>
        <dbReference type="SAM" id="Phobius"/>
    </source>
</evidence>
<sequence length="216" mass="24659">MQIFLSAILFIVTITGISTQCTAEQTILIEDFEDGLKPQWRSRTIHGKTQYHIIKTENNHVLKAESTASASALIYQYQYNLKEYPVLTWRWKVTNVIKKGNVMTKGGGDCAARIYVIFLSWFLLLTRSINYVWTNKLIKGKYFPSPFHSKSIIVAVESGSENTGKWVTEQRNVYEDFKKVFREEPPLVGGIAIMTDTDNTGESVTAYYDDIRIGKP</sequence>
<accession>A0A533QB62</accession>
<organism evidence="2 3">
    <name type="scientific">Candidatus Jettenia ecosi</name>
    <dbReference type="NCBI Taxonomy" id="2494326"/>
    <lineage>
        <taxon>Bacteria</taxon>
        <taxon>Pseudomonadati</taxon>
        <taxon>Planctomycetota</taxon>
        <taxon>Candidatus Brocadiia</taxon>
        <taxon>Candidatus Brocadiales</taxon>
        <taxon>Candidatus Brocadiaceae</taxon>
        <taxon>Candidatus Jettenia</taxon>
    </lineage>
</organism>
<keyword evidence="1" id="KW-0812">Transmembrane</keyword>
<proteinExistence type="predicted"/>
<gene>
    <name evidence="2" type="ORF">JETT_1746</name>
</gene>
<dbReference type="Pfam" id="PF11249">
    <property type="entry name" value="DUF3047"/>
    <property type="match status" value="1"/>
</dbReference>
<evidence type="ECO:0000313" key="3">
    <source>
        <dbReference type="Proteomes" id="UP000319783"/>
    </source>
</evidence>
<evidence type="ECO:0000313" key="2">
    <source>
        <dbReference type="EMBL" id="TLD41957.1"/>
    </source>
</evidence>
<dbReference type="Proteomes" id="UP000319783">
    <property type="component" value="Unassembled WGS sequence"/>
</dbReference>
<comment type="caution">
    <text evidence="2">The sequence shown here is derived from an EMBL/GenBank/DDBJ whole genome shotgun (WGS) entry which is preliminary data.</text>
</comment>
<reference evidence="2 3" key="1">
    <citation type="submission" date="2019-04" db="EMBL/GenBank/DDBJ databases">
        <title>Genome of a novel bacterium Candidatus Jettenia ecosi reconstructed from metagenome of an anammox bioreactor.</title>
        <authorList>
            <person name="Mardanov A.V."/>
            <person name="Beletsky A.V."/>
            <person name="Ravin N.V."/>
            <person name="Botchkova E.A."/>
            <person name="Litti Y.V."/>
            <person name="Nozhevnikova A.N."/>
        </authorList>
    </citation>
    <scope>NUCLEOTIDE SEQUENCE [LARGE SCALE GENOMIC DNA]</scope>
    <source>
        <strain evidence="2">J2</strain>
    </source>
</reference>
<protein>
    <recommendedName>
        <fullName evidence="4">DUF3047 domain-containing protein</fullName>
    </recommendedName>
</protein>
<keyword evidence="1" id="KW-1133">Transmembrane helix</keyword>
<name>A0A533QB62_9BACT</name>
<dbReference type="EMBL" id="SULG01000031">
    <property type="protein sequence ID" value="TLD41957.1"/>
    <property type="molecule type" value="Genomic_DNA"/>
</dbReference>
<dbReference type="AlphaFoldDB" id="A0A533QB62"/>
<feature type="transmembrane region" description="Helical" evidence="1">
    <location>
        <begin position="112"/>
        <end position="133"/>
    </location>
</feature>
<keyword evidence="1" id="KW-0472">Membrane</keyword>
<dbReference type="InterPro" id="IPR021409">
    <property type="entry name" value="DUF3047"/>
</dbReference>
<evidence type="ECO:0008006" key="4">
    <source>
        <dbReference type="Google" id="ProtNLM"/>
    </source>
</evidence>